<dbReference type="SUPFAM" id="SSF54001">
    <property type="entry name" value="Cysteine proteinases"/>
    <property type="match status" value="1"/>
</dbReference>
<dbReference type="GO" id="GO:0004843">
    <property type="term" value="F:cysteine-type deubiquitinase activity"/>
    <property type="evidence" value="ECO:0007669"/>
    <property type="project" value="UniProtKB-EC"/>
</dbReference>
<evidence type="ECO:0000256" key="4">
    <source>
        <dbReference type="ARBA" id="ARBA00022670"/>
    </source>
</evidence>
<evidence type="ECO:0000256" key="1">
    <source>
        <dbReference type="ARBA" id="ARBA00000707"/>
    </source>
</evidence>
<evidence type="ECO:0000256" key="7">
    <source>
        <dbReference type="ARBA" id="ARBA00022807"/>
    </source>
</evidence>
<feature type="transmembrane region" description="Helical" evidence="10">
    <location>
        <begin position="1471"/>
        <end position="1490"/>
    </location>
</feature>
<dbReference type="InterPro" id="IPR038765">
    <property type="entry name" value="Papain-like_cys_pep_sf"/>
</dbReference>
<feature type="compositionally biased region" description="Basic and acidic residues" evidence="9">
    <location>
        <begin position="969"/>
        <end position="988"/>
    </location>
</feature>
<evidence type="ECO:0000256" key="8">
    <source>
        <dbReference type="SAM" id="Coils"/>
    </source>
</evidence>
<feature type="region of interest" description="Disordered" evidence="9">
    <location>
        <begin position="969"/>
        <end position="994"/>
    </location>
</feature>
<feature type="region of interest" description="Disordered" evidence="9">
    <location>
        <begin position="1279"/>
        <end position="1308"/>
    </location>
</feature>
<organism evidence="12">
    <name type="scientific">Cladocopium goreaui</name>
    <dbReference type="NCBI Taxonomy" id="2562237"/>
    <lineage>
        <taxon>Eukaryota</taxon>
        <taxon>Sar</taxon>
        <taxon>Alveolata</taxon>
        <taxon>Dinophyceae</taxon>
        <taxon>Suessiales</taxon>
        <taxon>Symbiodiniaceae</taxon>
        <taxon>Cladocopium</taxon>
    </lineage>
</organism>
<feature type="domain" description="USP" evidence="11">
    <location>
        <begin position="713"/>
        <end position="967"/>
    </location>
</feature>
<dbReference type="EC" id="3.4.19.12" evidence="3"/>
<name>A0A9P1DQN7_9DINO</name>
<dbReference type="EMBL" id="CAMXCT030006002">
    <property type="protein sequence ID" value="CAL4801068.1"/>
    <property type="molecule type" value="Genomic_DNA"/>
</dbReference>
<comment type="caution">
    <text evidence="12">The sequence shown here is derived from an EMBL/GenBank/DDBJ whole genome shotgun (WGS) entry which is preliminary data.</text>
</comment>
<evidence type="ECO:0000256" key="9">
    <source>
        <dbReference type="SAM" id="MobiDB-lite"/>
    </source>
</evidence>
<dbReference type="CDD" id="cd02257">
    <property type="entry name" value="Peptidase_C19"/>
    <property type="match status" value="1"/>
</dbReference>
<dbReference type="PANTHER" id="PTHR24006:SF888">
    <property type="entry name" value="UBIQUITIN CARBOXYL-TERMINAL HYDROLASE 30"/>
    <property type="match status" value="1"/>
</dbReference>
<keyword evidence="6" id="KW-0378">Hydrolase</keyword>
<feature type="coiled-coil region" evidence="8">
    <location>
        <begin position="997"/>
        <end position="1024"/>
    </location>
</feature>
<keyword evidence="5" id="KW-0833">Ubl conjugation pathway</keyword>
<keyword evidence="10" id="KW-1133">Transmembrane helix</keyword>
<dbReference type="EMBL" id="CAMXCT010006002">
    <property type="protein sequence ID" value="CAI4013756.1"/>
    <property type="molecule type" value="Genomic_DNA"/>
</dbReference>
<keyword evidence="14" id="KW-1185">Reference proteome</keyword>
<evidence type="ECO:0000256" key="10">
    <source>
        <dbReference type="SAM" id="Phobius"/>
    </source>
</evidence>
<keyword evidence="4" id="KW-0645">Protease</keyword>
<dbReference type="PANTHER" id="PTHR24006">
    <property type="entry name" value="UBIQUITIN CARBOXYL-TERMINAL HYDROLASE"/>
    <property type="match status" value="1"/>
</dbReference>
<proteinExistence type="inferred from homology"/>
<feature type="region of interest" description="Disordered" evidence="9">
    <location>
        <begin position="1332"/>
        <end position="1359"/>
    </location>
</feature>
<keyword evidence="10" id="KW-0812">Transmembrane</keyword>
<evidence type="ECO:0000256" key="6">
    <source>
        <dbReference type="ARBA" id="ARBA00022801"/>
    </source>
</evidence>
<dbReference type="InterPro" id="IPR050164">
    <property type="entry name" value="Peptidase_C19"/>
</dbReference>
<comment type="similarity">
    <text evidence="2">Belongs to the peptidase C19 family.</text>
</comment>
<evidence type="ECO:0000256" key="2">
    <source>
        <dbReference type="ARBA" id="ARBA00009085"/>
    </source>
</evidence>
<dbReference type="Pfam" id="PF00443">
    <property type="entry name" value="UCH"/>
    <property type="match status" value="1"/>
</dbReference>
<keyword evidence="7" id="KW-0788">Thiol protease</keyword>
<reference evidence="13" key="2">
    <citation type="submission" date="2024-04" db="EMBL/GenBank/DDBJ databases">
        <authorList>
            <person name="Chen Y."/>
            <person name="Shah S."/>
            <person name="Dougan E. K."/>
            <person name="Thang M."/>
            <person name="Chan C."/>
        </authorList>
    </citation>
    <scope>NUCLEOTIDE SEQUENCE [LARGE SCALE GENOMIC DNA]</scope>
</reference>
<dbReference type="InterPro" id="IPR028889">
    <property type="entry name" value="USP"/>
</dbReference>
<evidence type="ECO:0000313" key="12">
    <source>
        <dbReference type="EMBL" id="CAI4013756.1"/>
    </source>
</evidence>
<gene>
    <name evidence="12" type="ORF">C1SCF055_LOCUS38705</name>
</gene>
<dbReference type="Gene3D" id="3.90.70.10">
    <property type="entry name" value="Cysteine proteinases"/>
    <property type="match status" value="1"/>
</dbReference>
<evidence type="ECO:0000313" key="13">
    <source>
        <dbReference type="EMBL" id="CAL1167131.1"/>
    </source>
</evidence>
<protein>
    <recommendedName>
        <fullName evidence="3">ubiquitinyl hydrolase 1</fullName>
        <ecNumber evidence="3">3.4.19.12</ecNumber>
    </recommendedName>
</protein>
<dbReference type="Proteomes" id="UP001152797">
    <property type="component" value="Unassembled WGS sequence"/>
</dbReference>
<dbReference type="GO" id="GO:0016579">
    <property type="term" value="P:protein deubiquitination"/>
    <property type="evidence" value="ECO:0007669"/>
    <property type="project" value="InterPro"/>
</dbReference>
<dbReference type="GO" id="GO:0006508">
    <property type="term" value="P:proteolysis"/>
    <property type="evidence" value="ECO:0007669"/>
    <property type="project" value="UniProtKB-KW"/>
</dbReference>
<keyword evidence="10" id="KW-0472">Membrane</keyword>
<evidence type="ECO:0000256" key="5">
    <source>
        <dbReference type="ARBA" id="ARBA00022786"/>
    </source>
</evidence>
<comment type="catalytic activity">
    <reaction evidence="1">
        <text>Thiol-dependent hydrolysis of ester, thioester, amide, peptide and isopeptide bonds formed by the C-terminal Gly of ubiquitin (a 76-residue protein attached to proteins as an intracellular targeting signal).</text>
        <dbReference type="EC" id="3.4.19.12"/>
    </reaction>
</comment>
<reference evidence="12" key="1">
    <citation type="submission" date="2022-10" db="EMBL/GenBank/DDBJ databases">
        <authorList>
            <person name="Chen Y."/>
            <person name="Dougan E. K."/>
            <person name="Chan C."/>
            <person name="Rhodes N."/>
            <person name="Thang M."/>
        </authorList>
    </citation>
    <scope>NUCLEOTIDE SEQUENCE</scope>
</reference>
<feature type="region of interest" description="Disordered" evidence="9">
    <location>
        <begin position="627"/>
        <end position="675"/>
    </location>
</feature>
<feature type="transmembrane region" description="Helical" evidence="10">
    <location>
        <begin position="1525"/>
        <end position="1542"/>
    </location>
</feature>
<evidence type="ECO:0000259" key="11">
    <source>
        <dbReference type="PROSITE" id="PS50235"/>
    </source>
</evidence>
<evidence type="ECO:0000256" key="3">
    <source>
        <dbReference type="ARBA" id="ARBA00012759"/>
    </source>
</evidence>
<dbReference type="PROSITE" id="PS50235">
    <property type="entry name" value="USP_3"/>
    <property type="match status" value="1"/>
</dbReference>
<evidence type="ECO:0000313" key="14">
    <source>
        <dbReference type="Proteomes" id="UP001152797"/>
    </source>
</evidence>
<accession>A0A9P1DQN7</accession>
<feature type="transmembrane region" description="Helical" evidence="10">
    <location>
        <begin position="84"/>
        <end position="110"/>
    </location>
</feature>
<dbReference type="GO" id="GO:0005829">
    <property type="term" value="C:cytosol"/>
    <property type="evidence" value="ECO:0007669"/>
    <property type="project" value="TreeGrafter"/>
</dbReference>
<keyword evidence="8" id="KW-0175">Coiled coil</keyword>
<dbReference type="GO" id="GO:0005634">
    <property type="term" value="C:nucleus"/>
    <property type="evidence" value="ECO:0007669"/>
    <property type="project" value="TreeGrafter"/>
</dbReference>
<dbReference type="EMBL" id="CAMXCT020006002">
    <property type="protein sequence ID" value="CAL1167131.1"/>
    <property type="molecule type" value="Genomic_DNA"/>
</dbReference>
<dbReference type="InterPro" id="IPR001394">
    <property type="entry name" value="Peptidase_C19_UCH"/>
</dbReference>
<sequence>MKASPISRHFDRSGEANQVSLKLGSKSGKQQLPESSSTSKSCNLVCFVDETSNTVFALLTLFASLSFEPVVQITRMLRLHCWNILLGICVGLTVLTSCFCGFDLTCFLLLPFRDGSLCLLESLLIVLLNLAAQWVCLLALVCVAVMHVPSKLTVCRRSHVVVVRKSLWPDLLGGTGLEEIGSKSWLDNILQGLNARQLKPPMQQVRMLAQDEATLRRLQKSESLKHQLDIICGAAYKAKLSWKKIDQIDPVSSSLSTAAPAAPPPLPEVQTWRLRARDWKVVKPAATDGDAVSGERHDAFRDVADGDPLSHLWSRKLGAYFVSAVEATRIVRSVPAHAPPVGVFTLVTLEATARSEVQPVETIVVFPDNSHHIYKVFLTHLGTDKLRTTAWTTVSLASVDSVEVLLEWWKDLSDGAVLAAFDKFVKLASSPLAGAWTASGHNVRADIIRVSVRLPKADALTCLKSRTQHSAVLVRDIHTIPEAKDLCCVWISPGCPVLEGSAAHTRQSLQLYLASFAHPWSVVRTPFRWGIRIHKDHEREVKAIVQPHAVFVPADHFKYRIAHVPRSLDPAVLVATLTSDSFKPYLVSSFKGVVTIAAPCPPADIVFTIAELGCTLLLQHLPGPASGGPPLVPSRHVEDASPKRKSRRADSENASVGPDNGHGADTRGGAKGGVLSTNPFGPLDDAYQVAFPPLPNAGVARELASTEPEFELGTLPNLGNTCFAAVAVRCLAHIVKKSDLRSSVLQDVSLRRLLDDLSPAQWTRFIKHHHLEHGQQQDAALWLQKWLDSESVLCSHLSVTEHVALECVGCSEPKTAESSFSLWRVPAPSGGSTSLQKLLDDDQCCSANPEVEVSCSCCFAEHAEAVSKRLSLNDWLLIQTLRADVNDKKKHTAISLPDTVVVADASWDMHLAVCHLGESASSGHYVLLVRSGHDWLLYDDGTCRVASAQDILDMPSSWSFVLYRRRCEGSSPQDDRPDMPSADKRADSVNDSSGPLHADLRSLLAVLSQRVDALEVEVQCLRGAGSLHEKLVSLACPGSGLSVPVRSTLGDACSPGGDRLGDTVASNPGCDADKLVVASCQGQTGMQAQSFPCGPPPPVVIEPVPSDALPKRKKPVEKQSSNLSSIPVGSFPRSTNPAIVAEILRLQTAGFAEVAWIFERLHADSILLPLAQQAQDVGGWKNLGEALTYNSREAQTQLQNDGIHSPSVRWLVFRMLQRGRYNRFASVLAAGHWDLLRQSLAVCDVPDWWSPPWCRPVHRPHAAQARGRRPLLPHEWHRAQSSKRSRPPVPVAPCVGGPVRSRSRSRFRDQTLPVPVAQPAVVGARKVSVAVPTSSVKNKKKRKAKGQADVKGGETESGSTPSLFRVAAMNVTSLFPVLLRSVLLRLVWRVSRRLLSPVPGKPVLLCVALIGGPGVRLSPLDLPDCLLDYWADGRIVAGKVSQQFGKADITCVACYGHTHDVQRREDMLSQIVGWVLSIGLLTLFMSLISLKMNALMMRMLYGPNSLNVNLRGSADLVEKLCAPPISVALLFLLLGFVIRSLFGSKVMLTFVDLNALVLA</sequence>